<dbReference type="InterPro" id="IPR042100">
    <property type="entry name" value="Bug_dom1"/>
</dbReference>
<dbReference type="Pfam" id="PF03401">
    <property type="entry name" value="TctC"/>
    <property type="match status" value="1"/>
</dbReference>
<reference evidence="3" key="1">
    <citation type="submission" date="2019-12" db="EMBL/GenBank/DDBJ databases">
        <authorList>
            <person name="Cremers G."/>
        </authorList>
    </citation>
    <scope>NUCLEOTIDE SEQUENCE</scope>
    <source>
        <strain evidence="3">Vvax</strain>
    </source>
</reference>
<name>A0A679IYF7_VARPD</name>
<dbReference type="PANTHER" id="PTHR42928:SF5">
    <property type="entry name" value="BLR1237 PROTEIN"/>
    <property type="match status" value="1"/>
</dbReference>
<accession>A0A679IYF7</accession>
<proteinExistence type="inferred from homology"/>
<dbReference type="PIRSF" id="PIRSF017082">
    <property type="entry name" value="YflP"/>
    <property type="match status" value="1"/>
</dbReference>
<evidence type="ECO:0008006" key="4">
    <source>
        <dbReference type="Google" id="ProtNLM"/>
    </source>
</evidence>
<dbReference type="InterPro" id="IPR005064">
    <property type="entry name" value="BUG"/>
</dbReference>
<dbReference type="CDD" id="cd13578">
    <property type="entry name" value="PBP2_Bug27"/>
    <property type="match status" value="1"/>
</dbReference>
<dbReference type="RefSeq" id="WP_425336982.1">
    <property type="nucleotide sequence ID" value="NZ_LR743507.1"/>
</dbReference>
<keyword evidence="2" id="KW-0812">Transmembrane</keyword>
<dbReference type="PANTHER" id="PTHR42928">
    <property type="entry name" value="TRICARBOXYLATE-BINDING PROTEIN"/>
    <property type="match status" value="1"/>
</dbReference>
<organism evidence="3">
    <name type="scientific">Variovorax paradoxus</name>
    <dbReference type="NCBI Taxonomy" id="34073"/>
    <lineage>
        <taxon>Bacteria</taxon>
        <taxon>Pseudomonadati</taxon>
        <taxon>Pseudomonadota</taxon>
        <taxon>Betaproteobacteria</taxon>
        <taxon>Burkholderiales</taxon>
        <taxon>Comamonadaceae</taxon>
        <taxon>Variovorax</taxon>
    </lineage>
</organism>
<keyword evidence="2" id="KW-0472">Membrane</keyword>
<dbReference type="Gene3D" id="3.40.190.10">
    <property type="entry name" value="Periplasmic binding protein-like II"/>
    <property type="match status" value="1"/>
</dbReference>
<comment type="similarity">
    <text evidence="1">Belongs to the UPF0065 (bug) family.</text>
</comment>
<evidence type="ECO:0000256" key="2">
    <source>
        <dbReference type="SAM" id="Phobius"/>
    </source>
</evidence>
<keyword evidence="2" id="KW-1133">Transmembrane helix</keyword>
<dbReference type="AlphaFoldDB" id="A0A679IYF7"/>
<dbReference type="SUPFAM" id="SSF53850">
    <property type="entry name" value="Periplasmic binding protein-like II"/>
    <property type="match status" value="1"/>
</dbReference>
<protein>
    <recommendedName>
        <fullName evidence="4">Tripartite tricarboxylate transporter substrate binding protein</fullName>
    </recommendedName>
</protein>
<gene>
    <name evidence="3" type="ORF">VVAX_00859</name>
</gene>
<dbReference type="Gene3D" id="3.40.190.150">
    <property type="entry name" value="Bordetella uptake gene, domain 1"/>
    <property type="match status" value="1"/>
</dbReference>
<dbReference type="EMBL" id="LR743507">
    <property type="protein sequence ID" value="CAA2100667.1"/>
    <property type="molecule type" value="Genomic_DNA"/>
</dbReference>
<feature type="transmembrane region" description="Helical" evidence="2">
    <location>
        <begin position="35"/>
        <end position="57"/>
    </location>
</feature>
<evidence type="ECO:0000313" key="3">
    <source>
        <dbReference type="EMBL" id="CAA2100667.1"/>
    </source>
</evidence>
<sequence>MKPTPVSCSLCVAESPLKGATPAARRSRFRGASRTVFASLAAVAGIALVTPASAFAADYPTKPIRFVVPYTPGGTTDLVARTVGQKVSEKLGQPVLIDNRGGAGGNIGMDAVAKAAPDGYTIGFGAISTNALNPHIYKSMAFDPRKDFTAISLLGTSTIVLEVPAASAVKTVPDLIAAAKKNPGLPYATAGAGTSMNLAGVMFAQMTGTELVHVAYKGSGPAITDMLGNNIGVMFDNLPASLPHIQAGKLRALAVAGPTRSPSLPDVPTMAEAGLKGYALEPWFGVYGPARLPAPIVKALNEAFVEALAMPDVKAKLQQAGFSPRGSTAQELTTLTETEYKRLGDVARKAGMTAE</sequence>
<evidence type="ECO:0000256" key="1">
    <source>
        <dbReference type="ARBA" id="ARBA00006987"/>
    </source>
</evidence>